<dbReference type="InterPro" id="IPR021109">
    <property type="entry name" value="Peptidase_aspartic_dom_sf"/>
</dbReference>
<evidence type="ECO:0000313" key="2">
    <source>
        <dbReference type="Proteomes" id="UP000887013"/>
    </source>
</evidence>
<name>A0A8X6T243_NEPPI</name>
<dbReference type="OrthoDB" id="6435089at2759"/>
<accession>A0A8X6T243</accession>
<evidence type="ECO:0000313" key="1">
    <source>
        <dbReference type="EMBL" id="GFS75277.1"/>
    </source>
</evidence>
<sequence>MHVNIKLEGIQLTALCDTGSQATLINEKTHRRIGSSQLHPSQIMFSGIGRDTVKSIGYFQESIEIQNNILPVKINVLKVDMITPDVVIGIDFLQQTSFTFDKDGIHLCNSNSCEIFVNFANISEDEPFHIELSHILNPEIRKEVQNIVTSYKSHKAKDTEIKMTILLHDEILVAQRSRNY</sequence>
<organism evidence="1 2">
    <name type="scientific">Nephila pilipes</name>
    <name type="common">Giant wood spider</name>
    <name type="synonym">Nephila maculata</name>
    <dbReference type="NCBI Taxonomy" id="299642"/>
    <lineage>
        <taxon>Eukaryota</taxon>
        <taxon>Metazoa</taxon>
        <taxon>Ecdysozoa</taxon>
        <taxon>Arthropoda</taxon>
        <taxon>Chelicerata</taxon>
        <taxon>Arachnida</taxon>
        <taxon>Araneae</taxon>
        <taxon>Araneomorphae</taxon>
        <taxon>Entelegynae</taxon>
        <taxon>Araneoidea</taxon>
        <taxon>Nephilidae</taxon>
        <taxon>Nephila</taxon>
    </lineage>
</organism>
<dbReference type="CDD" id="cd00303">
    <property type="entry name" value="retropepsin_like"/>
    <property type="match status" value="1"/>
</dbReference>
<dbReference type="EMBL" id="BMAW01050429">
    <property type="protein sequence ID" value="GFS75277.1"/>
    <property type="molecule type" value="Genomic_DNA"/>
</dbReference>
<dbReference type="Proteomes" id="UP000887013">
    <property type="component" value="Unassembled WGS sequence"/>
</dbReference>
<dbReference type="Pfam" id="PF13975">
    <property type="entry name" value="gag-asp_proteas"/>
    <property type="match status" value="1"/>
</dbReference>
<gene>
    <name evidence="1" type="primary">pol_4319</name>
    <name evidence="1" type="ORF">NPIL_641481</name>
</gene>
<dbReference type="AlphaFoldDB" id="A0A8X6T243"/>
<reference evidence="1" key="1">
    <citation type="submission" date="2020-08" db="EMBL/GenBank/DDBJ databases">
        <title>Multicomponent nature underlies the extraordinary mechanical properties of spider dragline silk.</title>
        <authorList>
            <person name="Kono N."/>
            <person name="Nakamura H."/>
            <person name="Mori M."/>
            <person name="Yoshida Y."/>
            <person name="Ohtoshi R."/>
            <person name="Malay A.D."/>
            <person name="Moran D.A.P."/>
            <person name="Tomita M."/>
            <person name="Numata K."/>
            <person name="Arakawa K."/>
        </authorList>
    </citation>
    <scope>NUCLEOTIDE SEQUENCE</scope>
</reference>
<protein>
    <submittedName>
        <fullName evidence="1">Retrovirus-related Pol polyprotein from transposon 17.6</fullName>
    </submittedName>
</protein>
<dbReference type="Gene3D" id="2.40.70.10">
    <property type="entry name" value="Acid Proteases"/>
    <property type="match status" value="1"/>
</dbReference>
<proteinExistence type="predicted"/>
<dbReference type="SUPFAM" id="SSF50630">
    <property type="entry name" value="Acid proteases"/>
    <property type="match status" value="1"/>
</dbReference>
<keyword evidence="2" id="KW-1185">Reference proteome</keyword>
<comment type="caution">
    <text evidence="1">The sequence shown here is derived from an EMBL/GenBank/DDBJ whole genome shotgun (WGS) entry which is preliminary data.</text>
</comment>